<evidence type="ECO:0000256" key="5">
    <source>
        <dbReference type="ARBA" id="ARBA00023163"/>
    </source>
</evidence>
<dbReference type="GO" id="GO:0006355">
    <property type="term" value="P:regulation of DNA-templated transcription"/>
    <property type="evidence" value="ECO:0007669"/>
    <property type="project" value="InterPro"/>
</dbReference>
<dbReference type="InterPro" id="IPR011990">
    <property type="entry name" value="TPR-like_helical_dom_sf"/>
</dbReference>
<dbReference type="Pfam" id="PF03704">
    <property type="entry name" value="BTAD"/>
    <property type="match status" value="1"/>
</dbReference>
<dbReference type="EMBL" id="LC033425">
    <property type="protein sequence ID" value="BAU09305.1"/>
    <property type="molecule type" value="Genomic_DNA"/>
</dbReference>
<dbReference type="InterPro" id="IPR016032">
    <property type="entry name" value="Sig_transdc_resp-reg_C-effctor"/>
</dbReference>
<sequence>MEDALYTSTFSPGQTLNTGIGAAGSPDRGLRCGVLGPLYIGIGESAESAPVAPKIRTVLATLAVSADFVVPVSVLMREIWGENPPASGLRTLQTYILNCRKTLAKLTGLSLAETAQEILVTRPGGYSYKSAAGTLDWQDFRRLSDLGRRAVEAGEDDRAIHLLDGALSLWRGSVFADVPEGPVLETRRRLFDEWRLGAMETLAEARLRTGLHQLAIADLAALTSEFPLHEGLHGQYMRALALVGRRALALEVFSLLRARLVEEIGIEPGRDLQDLQLAILNSHSGGT</sequence>
<dbReference type="InterPro" id="IPR051677">
    <property type="entry name" value="AfsR-DnrI-RedD_regulator"/>
</dbReference>
<reference evidence="9" key="2">
    <citation type="submission" date="2015-03" db="EMBL/GenBank/DDBJ databases">
        <title>Novel nitrous acid biosynthetic pathway confers a diazo group on the secondary metabolite.</title>
        <authorList>
            <person name="Katsuyama Y."/>
        </authorList>
    </citation>
    <scope>NUCLEOTIDE SEQUENCE</scope>
    <source>
        <strain evidence="9">NBRC 12760</strain>
    </source>
</reference>
<dbReference type="GO" id="GO:0000160">
    <property type="term" value="P:phosphorelay signal transduction system"/>
    <property type="evidence" value="ECO:0007669"/>
    <property type="project" value="UniProtKB-KW"/>
</dbReference>
<keyword evidence="3" id="KW-0805">Transcription regulation</keyword>
<dbReference type="InterPro" id="IPR036388">
    <property type="entry name" value="WH-like_DNA-bd_sf"/>
</dbReference>
<evidence type="ECO:0000256" key="2">
    <source>
        <dbReference type="ARBA" id="ARBA00023012"/>
    </source>
</evidence>
<keyword evidence="4 6" id="KW-0238">DNA-binding</keyword>
<dbReference type="SUPFAM" id="SSF46894">
    <property type="entry name" value="C-terminal effector domain of the bipartite response regulators"/>
    <property type="match status" value="1"/>
</dbReference>
<evidence type="ECO:0000256" key="3">
    <source>
        <dbReference type="ARBA" id="ARBA00023015"/>
    </source>
</evidence>
<comment type="similarity">
    <text evidence="1">Belongs to the AfsR/DnrI/RedD regulatory family.</text>
</comment>
<accession>A0A0K2JLT5</accession>
<dbReference type="AlphaFoldDB" id="A0A0K2JLT5"/>
<dbReference type="Gene3D" id="1.25.40.10">
    <property type="entry name" value="Tetratricopeptide repeat domain"/>
    <property type="match status" value="1"/>
</dbReference>
<evidence type="ECO:0000256" key="1">
    <source>
        <dbReference type="ARBA" id="ARBA00005820"/>
    </source>
</evidence>
<feature type="domain" description="OmpR/PhoB-type" evidence="7">
    <location>
        <begin position="17"/>
        <end position="130"/>
    </location>
</feature>
<evidence type="ECO:0000256" key="6">
    <source>
        <dbReference type="PROSITE-ProRule" id="PRU01091"/>
    </source>
</evidence>
<proteinExistence type="inferred from homology"/>
<evidence type="ECO:0000259" key="7">
    <source>
        <dbReference type="PROSITE" id="PS51755"/>
    </source>
</evidence>
<protein>
    <submittedName>
        <fullName evidence="8">CreF</fullName>
    </submittedName>
    <submittedName>
        <fullName evidence="9">SARP family transcriptional regulator</fullName>
    </submittedName>
</protein>
<dbReference type="InterPro" id="IPR001867">
    <property type="entry name" value="OmpR/PhoB-type_DNA-bd"/>
</dbReference>
<dbReference type="PANTHER" id="PTHR35807">
    <property type="entry name" value="TRANSCRIPTIONAL REGULATOR REDD-RELATED"/>
    <property type="match status" value="1"/>
</dbReference>
<keyword evidence="2" id="KW-0902">Two-component regulatory system</keyword>
<dbReference type="InterPro" id="IPR005158">
    <property type="entry name" value="BTAD"/>
</dbReference>
<dbReference type="SMART" id="SM00862">
    <property type="entry name" value="Trans_reg_C"/>
    <property type="match status" value="1"/>
</dbReference>
<name>A0A0K2JLT5_STRCM</name>
<evidence type="ECO:0000313" key="8">
    <source>
        <dbReference type="EMBL" id="ALA99205.1"/>
    </source>
</evidence>
<keyword evidence="5" id="KW-0804">Transcription</keyword>
<dbReference type="SMART" id="SM01043">
    <property type="entry name" value="BTAD"/>
    <property type="match status" value="1"/>
</dbReference>
<dbReference type="Gene3D" id="1.10.10.10">
    <property type="entry name" value="Winged helix-like DNA-binding domain superfamily/Winged helix DNA-binding domain"/>
    <property type="match status" value="1"/>
</dbReference>
<dbReference type="PANTHER" id="PTHR35807:SF1">
    <property type="entry name" value="TRANSCRIPTIONAL REGULATOR REDD"/>
    <property type="match status" value="1"/>
</dbReference>
<dbReference type="EMBL" id="KT381192">
    <property type="protein sequence ID" value="ALA99205.1"/>
    <property type="molecule type" value="Genomic_DNA"/>
</dbReference>
<evidence type="ECO:0000313" key="9">
    <source>
        <dbReference type="EMBL" id="BAU09305.1"/>
    </source>
</evidence>
<organism evidence="8">
    <name type="scientific">Streptomyces cremeus</name>
    <dbReference type="NCBI Taxonomy" id="66881"/>
    <lineage>
        <taxon>Bacteria</taxon>
        <taxon>Bacillati</taxon>
        <taxon>Actinomycetota</taxon>
        <taxon>Actinomycetes</taxon>
        <taxon>Kitasatosporales</taxon>
        <taxon>Streptomycetaceae</taxon>
        <taxon>Streptomyces</taxon>
    </lineage>
</organism>
<feature type="DNA-binding region" description="OmpR/PhoB-type" evidence="6">
    <location>
        <begin position="17"/>
        <end position="130"/>
    </location>
</feature>
<reference evidence="8" key="1">
    <citation type="journal article" date="2015" name="ChemBioChem">
        <title>The cremeomycin biosynthetic gene cluster encodes a pathway for diazo formation.</title>
        <authorList>
            <person name="Waldman A.J."/>
            <person name="Pechersky Y."/>
            <person name="Wang P."/>
            <person name="Wang J.X."/>
            <person name="Balskus E.P."/>
        </authorList>
    </citation>
    <scope>NUCLEOTIDE SEQUENCE</scope>
    <source>
        <strain evidence="8">NRRL 3241</strain>
    </source>
</reference>
<dbReference type="GO" id="GO:0003677">
    <property type="term" value="F:DNA binding"/>
    <property type="evidence" value="ECO:0007669"/>
    <property type="project" value="UniProtKB-UniRule"/>
</dbReference>
<evidence type="ECO:0000256" key="4">
    <source>
        <dbReference type="ARBA" id="ARBA00023125"/>
    </source>
</evidence>
<dbReference type="SUPFAM" id="SSF48452">
    <property type="entry name" value="TPR-like"/>
    <property type="match status" value="1"/>
</dbReference>
<dbReference type="PROSITE" id="PS51755">
    <property type="entry name" value="OMPR_PHOB"/>
    <property type="match status" value="1"/>
</dbReference>
<dbReference type="CDD" id="cd15831">
    <property type="entry name" value="BTAD"/>
    <property type="match status" value="1"/>
</dbReference>
<gene>
    <name evidence="8" type="primary">creF</name>
</gene>